<dbReference type="EMBL" id="GGEC01044085">
    <property type="protein sequence ID" value="MBX24569.1"/>
    <property type="molecule type" value="Transcribed_RNA"/>
</dbReference>
<accession>A0A2P2M2Y1</accession>
<name>A0A2P2M2Y1_RHIMU</name>
<evidence type="ECO:0000313" key="1">
    <source>
        <dbReference type="EMBL" id="MBX24569.1"/>
    </source>
</evidence>
<organism evidence="1">
    <name type="scientific">Rhizophora mucronata</name>
    <name type="common">Asiatic mangrove</name>
    <dbReference type="NCBI Taxonomy" id="61149"/>
    <lineage>
        <taxon>Eukaryota</taxon>
        <taxon>Viridiplantae</taxon>
        <taxon>Streptophyta</taxon>
        <taxon>Embryophyta</taxon>
        <taxon>Tracheophyta</taxon>
        <taxon>Spermatophyta</taxon>
        <taxon>Magnoliopsida</taxon>
        <taxon>eudicotyledons</taxon>
        <taxon>Gunneridae</taxon>
        <taxon>Pentapetalae</taxon>
        <taxon>rosids</taxon>
        <taxon>fabids</taxon>
        <taxon>Malpighiales</taxon>
        <taxon>Rhizophoraceae</taxon>
        <taxon>Rhizophora</taxon>
    </lineage>
</organism>
<protein>
    <submittedName>
        <fullName evidence="1">Uncharacterized protein</fullName>
    </submittedName>
</protein>
<dbReference type="AlphaFoldDB" id="A0A2P2M2Y1"/>
<dbReference type="EMBL" id="GGEC01044083">
    <property type="protein sequence ID" value="MBX24567.1"/>
    <property type="molecule type" value="Transcribed_RNA"/>
</dbReference>
<proteinExistence type="predicted"/>
<dbReference type="EMBL" id="GGEC01044087">
    <property type="protein sequence ID" value="MBX24571.1"/>
    <property type="molecule type" value="Transcribed_RNA"/>
</dbReference>
<sequence length="82" mass="9510">MQNLTLVLRNINESTTRHARKNYRINAPFYFGDCTEGPQLQFHCLLTLIFALIDRILHCSRLASQTHKPSRLPEISVHQHLA</sequence>
<reference evidence="1" key="1">
    <citation type="submission" date="2018-02" db="EMBL/GenBank/DDBJ databases">
        <title>Rhizophora mucronata_Transcriptome.</title>
        <authorList>
            <person name="Meera S.P."/>
            <person name="Sreeshan A."/>
            <person name="Augustine A."/>
        </authorList>
    </citation>
    <scope>NUCLEOTIDE SEQUENCE</scope>
    <source>
        <tissue evidence="1">Leaf</tissue>
    </source>
</reference>